<name>A0A8T7M917_9CHLR</name>
<dbReference type="Proteomes" id="UP001431572">
    <property type="component" value="Chromosome 2"/>
</dbReference>
<evidence type="ECO:0000313" key="4">
    <source>
        <dbReference type="Proteomes" id="UP000521676"/>
    </source>
</evidence>
<sequence length="168" mass="19984">MDFEPEKHHRHSIRVQGYDYNQGLFFLTLCTYQREHLFGEIVNNEIRLNRFGEIVLETWEWLSVKYTFVELDMCVVMPNHFHGILHLKGTDIEPSKPNLKTLGSIVGVLKTVSTKKINLIRNSPVTPIWQRNYYEHIVRNDNDLDRIREYIANNPATWETDLNNNWQK</sequence>
<dbReference type="EMBL" id="JACATZ010000003">
    <property type="protein sequence ID" value="NWJ48609.1"/>
    <property type="molecule type" value="Genomic_DNA"/>
</dbReference>
<dbReference type="PANTHER" id="PTHR36966:SF1">
    <property type="entry name" value="REP-ASSOCIATED TYROSINE TRANSPOSASE"/>
    <property type="match status" value="1"/>
</dbReference>
<dbReference type="Gene3D" id="3.30.70.1290">
    <property type="entry name" value="Transposase IS200-like"/>
    <property type="match status" value="1"/>
</dbReference>
<evidence type="ECO:0000313" key="3">
    <source>
        <dbReference type="EMBL" id="WJW68539.1"/>
    </source>
</evidence>
<gene>
    <name evidence="2" type="ORF">HXX08_22345</name>
    <name evidence="3" type="ORF">OZ401_004153</name>
</gene>
<feature type="domain" description="Transposase IS200-like" evidence="1">
    <location>
        <begin position="20"/>
        <end position="154"/>
    </location>
</feature>
<reference evidence="2 4" key="1">
    <citation type="submission" date="2020-06" db="EMBL/GenBank/DDBJ databases">
        <title>Anoxygenic phototrophic Chloroflexota member uses a Type I reaction center.</title>
        <authorList>
            <person name="Tsuji J.M."/>
            <person name="Shaw N.A."/>
            <person name="Nagashima S."/>
            <person name="Venkiteswaran J."/>
            <person name="Schiff S.L."/>
            <person name="Hanada S."/>
            <person name="Tank M."/>
            <person name="Neufeld J.D."/>
        </authorList>
    </citation>
    <scope>NUCLEOTIDE SEQUENCE [LARGE SCALE GENOMIC DNA]</scope>
    <source>
        <strain evidence="2">L227-S17</strain>
    </source>
</reference>
<dbReference type="InterPro" id="IPR002686">
    <property type="entry name" value="Transposase_17"/>
</dbReference>
<protein>
    <submittedName>
        <fullName evidence="2">Transposase</fullName>
    </submittedName>
</protein>
<dbReference type="InterPro" id="IPR052715">
    <property type="entry name" value="RAYT_transposase"/>
</dbReference>
<proteinExistence type="predicted"/>
<evidence type="ECO:0000313" key="2">
    <source>
        <dbReference type="EMBL" id="NWJ48609.1"/>
    </source>
</evidence>
<accession>A0A8T7M917</accession>
<dbReference type="SMART" id="SM01321">
    <property type="entry name" value="Y1_Tnp"/>
    <property type="match status" value="1"/>
</dbReference>
<dbReference type="PANTHER" id="PTHR36966">
    <property type="entry name" value="REP-ASSOCIATED TYROSINE TRANSPOSASE"/>
    <property type="match status" value="1"/>
</dbReference>
<dbReference type="RefSeq" id="WP_341470445.1">
    <property type="nucleotide sequence ID" value="NZ_CP128400.1"/>
</dbReference>
<evidence type="ECO:0000313" key="5">
    <source>
        <dbReference type="Proteomes" id="UP001431572"/>
    </source>
</evidence>
<dbReference type="AlphaFoldDB" id="A0A8T7M917"/>
<dbReference type="SUPFAM" id="SSF143422">
    <property type="entry name" value="Transposase IS200-like"/>
    <property type="match status" value="1"/>
</dbReference>
<reference evidence="3" key="2">
    <citation type="journal article" date="2024" name="Nature">
        <title>Anoxygenic phototroph of the Chloroflexota uses a type I reaction centre.</title>
        <authorList>
            <person name="Tsuji J.M."/>
            <person name="Shaw N.A."/>
            <person name="Nagashima S."/>
            <person name="Venkiteswaran J.J."/>
            <person name="Schiff S.L."/>
            <person name="Watanabe T."/>
            <person name="Fukui M."/>
            <person name="Hanada S."/>
            <person name="Tank M."/>
            <person name="Neufeld J.D."/>
        </authorList>
    </citation>
    <scope>NUCLEOTIDE SEQUENCE</scope>
    <source>
        <strain evidence="3">L227-S17</strain>
    </source>
</reference>
<dbReference type="EMBL" id="CP128400">
    <property type="protein sequence ID" value="WJW68539.1"/>
    <property type="molecule type" value="Genomic_DNA"/>
</dbReference>
<dbReference type="GO" id="GO:0004803">
    <property type="term" value="F:transposase activity"/>
    <property type="evidence" value="ECO:0007669"/>
    <property type="project" value="InterPro"/>
</dbReference>
<dbReference type="Proteomes" id="UP000521676">
    <property type="component" value="Unassembled WGS sequence"/>
</dbReference>
<keyword evidence="5" id="KW-1185">Reference proteome</keyword>
<organism evidence="2 4">
    <name type="scientific">Candidatus Chlorohelix allophototropha</name>
    <dbReference type="NCBI Taxonomy" id="3003348"/>
    <lineage>
        <taxon>Bacteria</taxon>
        <taxon>Bacillati</taxon>
        <taxon>Chloroflexota</taxon>
        <taxon>Chloroflexia</taxon>
        <taxon>Candidatus Chloroheliales</taxon>
        <taxon>Candidatus Chloroheliaceae</taxon>
        <taxon>Candidatus Chlorohelix</taxon>
    </lineage>
</organism>
<evidence type="ECO:0000259" key="1">
    <source>
        <dbReference type="SMART" id="SM01321"/>
    </source>
</evidence>
<dbReference type="GO" id="GO:0006313">
    <property type="term" value="P:DNA transposition"/>
    <property type="evidence" value="ECO:0007669"/>
    <property type="project" value="InterPro"/>
</dbReference>
<dbReference type="InterPro" id="IPR036515">
    <property type="entry name" value="Transposase_17_sf"/>
</dbReference>
<dbReference type="GO" id="GO:0043565">
    <property type="term" value="F:sequence-specific DNA binding"/>
    <property type="evidence" value="ECO:0007669"/>
    <property type="project" value="TreeGrafter"/>
</dbReference>